<name>A0A1I7XHM0_HETBA</name>
<sequence length="76" mass="9238">MRKFPTLTADHKKARIDFAHTYVSRRSKWVESILNDEEKSSLNGPDRFTSYWRDLRNEAFLREISEFYAMDCIFYH</sequence>
<proteinExistence type="predicted"/>
<reference evidence="2" key="1">
    <citation type="submission" date="2016-11" db="UniProtKB">
        <authorList>
            <consortium name="WormBaseParasite"/>
        </authorList>
    </citation>
    <scope>IDENTIFICATION</scope>
</reference>
<evidence type="ECO:0000313" key="2">
    <source>
        <dbReference type="WBParaSite" id="Hba_16812"/>
    </source>
</evidence>
<dbReference type="InterPro" id="IPR036397">
    <property type="entry name" value="RNaseH_sf"/>
</dbReference>
<accession>A0A1I7XHM0</accession>
<dbReference type="Gene3D" id="3.30.420.10">
    <property type="entry name" value="Ribonuclease H-like superfamily/Ribonuclease H"/>
    <property type="match status" value="1"/>
</dbReference>
<evidence type="ECO:0000313" key="1">
    <source>
        <dbReference type="Proteomes" id="UP000095283"/>
    </source>
</evidence>
<dbReference type="GO" id="GO:0003676">
    <property type="term" value="F:nucleic acid binding"/>
    <property type="evidence" value="ECO:0007669"/>
    <property type="project" value="InterPro"/>
</dbReference>
<dbReference type="AlphaFoldDB" id="A0A1I7XHM0"/>
<dbReference type="Proteomes" id="UP000095283">
    <property type="component" value="Unplaced"/>
</dbReference>
<protein>
    <submittedName>
        <fullName evidence="2">COesterase domain-containing protein</fullName>
    </submittedName>
</protein>
<keyword evidence="1" id="KW-1185">Reference proteome</keyword>
<dbReference type="WBParaSite" id="Hba_16812">
    <property type="protein sequence ID" value="Hba_16812"/>
    <property type="gene ID" value="Hba_16812"/>
</dbReference>
<organism evidence="1 2">
    <name type="scientific">Heterorhabditis bacteriophora</name>
    <name type="common">Entomopathogenic nematode worm</name>
    <dbReference type="NCBI Taxonomy" id="37862"/>
    <lineage>
        <taxon>Eukaryota</taxon>
        <taxon>Metazoa</taxon>
        <taxon>Ecdysozoa</taxon>
        <taxon>Nematoda</taxon>
        <taxon>Chromadorea</taxon>
        <taxon>Rhabditida</taxon>
        <taxon>Rhabditina</taxon>
        <taxon>Rhabditomorpha</taxon>
        <taxon>Strongyloidea</taxon>
        <taxon>Heterorhabditidae</taxon>
        <taxon>Heterorhabditis</taxon>
    </lineage>
</organism>